<evidence type="ECO:0000313" key="2">
    <source>
        <dbReference type="EMBL" id="MPM43017.1"/>
    </source>
</evidence>
<proteinExistence type="predicted"/>
<dbReference type="CDD" id="cd14727">
    <property type="entry name" value="ChanN-like"/>
    <property type="match status" value="1"/>
</dbReference>
<dbReference type="Gene3D" id="3.40.50.11550">
    <property type="match status" value="1"/>
</dbReference>
<protein>
    <recommendedName>
        <fullName evidence="1">Haem-binding uptake Tiki superfamily ChaN domain-containing protein</fullName>
    </recommendedName>
</protein>
<dbReference type="InterPro" id="IPR007314">
    <property type="entry name" value="Cofac_haem-bd_dom"/>
</dbReference>
<evidence type="ECO:0000259" key="1">
    <source>
        <dbReference type="Pfam" id="PF04187"/>
    </source>
</evidence>
<accession>A0A644ZQI4</accession>
<comment type="caution">
    <text evidence="2">The sequence shown here is derived from an EMBL/GenBank/DDBJ whole genome shotgun (WGS) entry which is preliminary data.</text>
</comment>
<dbReference type="AlphaFoldDB" id="A0A644ZQI4"/>
<dbReference type="Pfam" id="PF04187">
    <property type="entry name" value="Cofac_haem_bdg"/>
    <property type="match status" value="1"/>
</dbReference>
<dbReference type="PIRSF" id="PIRSF020419">
    <property type="entry name" value="Fe_uptake_reg_CjrA_prd"/>
    <property type="match status" value="1"/>
</dbReference>
<dbReference type="EMBL" id="VSSQ01009943">
    <property type="protein sequence ID" value="MPM43017.1"/>
    <property type="molecule type" value="Genomic_DNA"/>
</dbReference>
<name>A0A644ZQI4_9ZZZZ</name>
<dbReference type="InterPro" id="IPR016773">
    <property type="entry name" value="Fe3_uptake_reg_CjrA_prd"/>
</dbReference>
<reference evidence="2" key="1">
    <citation type="submission" date="2019-08" db="EMBL/GenBank/DDBJ databases">
        <authorList>
            <person name="Kucharzyk K."/>
            <person name="Murdoch R.W."/>
            <person name="Higgins S."/>
            <person name="Loffler F."/>
        </authorList>
    </citation>
    <scope>NUCLEOTIDE SEQUENCE</scope>
</reference>
<feature type="domain" description="Haem-binding uptake Tiki superfamily ChaN" evidence="1">
    <location>
        <begin position="49"/>
        <end position="242"/>
    </location>
</feature>
<dbReference type="PROSITE" id="PS51257">
    <property type="entry name" value="PROKAR_LIPOPROTEIN"/>
    <property type="match status" value="1"/>
</dbReference>
<sequence length="290" mass="31047">MSTRLALPLAFAVAAILAGCATPSAAPPAVVHYAGDTQDAWDAWHRELDRLLPADAILLGEQHDAPEHHALEKATVAHLAARQRLAAVVLEMADAGTRTTDMPANASDEDVRQALRWNDKGWPWTSYGPTVMAAVRAQIPVLGGNLPRANMAQAMKNTELDGKLNAEALQMQIDAIQKGHCGLLPETQLLPMARIQLARDDSMARTVAAAAAAAATAQPGRTVLLIAGNGHVRDRLGVARWLPDGLVARKVMAQAGEIDPAIKPEADAFVVTPQLPAKDHCAELRKQWKR</sequence>
<organism evidence="2">
    <name type="scientific">bioreactor metagenome</name>
    <dbReference type="NCBI Taxonomy" id="1076179"/>
    <lineage>
        <taxon>unclassified sequences</taxon>
        <taxon>metagenomes</taxon>
        <taxon>ecological metagenomes</taxon>
    </lineage>
</organism>
<gene>
    <name evidence="2" type="ORF">SDC9_89689</name>
</gene>
<dbReference type="Gene3D" id="1.10.8.760">
    <property type="entry name" value="Haem-binding uptake, Tiki superfamily, ChaN, domain 2"/>
    <property type="match status" value="1"/>
</dbReference>
<dbReference type="SUPFAM" id="SSF159501">
    <property type="entry name" value="EreA/ChaN-like"/>
    <property type="match status" value="1"/>
</dbReference>